<evidence type="ECO:0000256" key="5">
    <source>
        <dbReference type="ARBA" id="ARBA00023002"/>
    </source>
</evidence>
<dbReference type="EMBL" id="SPQS01000002">
    <property type="protein sequence ID" value="TFV80021.1"/>
    <property type="molecule type" value="Genomic_DNA"/>
</dbReference>
<feature type="domain" description="FAD dependent oxidoreductase" evidence="9">
    <location>
        <begin position="142"/>
        <end position="394"/>
    </location>
</feature>
<dbReference type="GO" id="GO:0003884">
    <property type="term" value="F:D-amino-acid oxidase activity"/>
    <property type="evidence" value="ECO:0007669"/>
    <property type="project" value="UniProtKB-EC"/>
</dbReference>
<evidence type="ECO:0000313" key="11">
    <source>
        <dbReference type="Proteomes" id="UP000297700"/>
    </source>
</evidence>
<dbReference type="InterPro" id="IPR006181">
    <property type="entry name" value="D-amino_acid_oxidase_CS"/>
</dbReference>
<evidence type="ECO:0000256" key="3">
    <source>
        <dbReference type="ARBA" id="ARBA00022630"/>
    </source>
</evidence>
<dbReference type="AlphaFoldDB" id="A0A4Y9PHU8"/>
<dbReference type="InterPro" id="IPR006311">
    <property type="entry name" value="TAT_signal"/>
</dbReference>
<keyword evidence="4" id="KW-0274">FAD</keyword>
<evidence type="ECO:0000256" key="2">
    <source>
        <dbReference type="ARBA" id="ARBA00006730"/>
    </source>
</evidence>
<evidence type="ECO:0000313" key="10">
    <source>
        <dbReference type="EMBL" id="TFV80021.1"/>
    </source>
</evidence>
<evidence type="ECO:0000256" key="7">
    <source>
        <dbReference type="ARBA" id="ARBA00039751"/>
    </source>
</evidence>
<evidence type="ECO:0000256" key="4">
    <source>
        <dbReference type="ARBA" id="ARBA00022827"/>
    </source>
</evidence>
<keyword evidence="3" id="KW-0285">Flavoprotein</keyword>
<dbReference type="GO" id="GO:0071949">
    <property type="term" value="F:FAD binding"/>
    <property type="evidence" value="ECO:0007669"/>
    <property type="project" value="InterPro"/>
</dbReference>
<dbReference type="Gene3D" id="3.30.9.10">
    <property type="entry name" value="D-Amino Acid Oxidase, subunit A, domain 2"/>
    <property type="match status" value="1"/>
</dbReference>
<dbReference type="PANTHER" id="PTHR11530">
    <property type="entry name" value="D-AMINO ACID OXIDASE"/>
    <property type="match status" value="1"/>
</dbReference>
<proteinExistence type="inferred from homology"/>
<dbReference type="GO" id="GO:0019478">
    <property type="term" value="P:D-amino acid catabolic process"/>
    <property type="evidence" value="ECO:0007669"/>
    <property type="project" value="TreeGrafter"/>
</dbReference>
<dbReference type="Gene3D" id="3.40.50.720">
    <property type="entry name" value="NAD(P)-binding Rossmann-like Domain"/>
    <property type="match status" value="2"/>
</dbReference>
<keyword evidence="5" id="KW-0560">Oxidoreductase</keyword>
<dbReference type="GO" id="GO:0005737">
    <property type="term" value="C:cytoplasm"/>
    <property type="evidence" value="ECO:0007669"/>
    <property type="project" value="TreeGrafter"/>
</dbReference>
<evidence type="ECO:0000256" key="1">
    <source>
        <dbReference type="ARBA" id="ARBA00001974"/>
    </source>
</evidence>
<comment type="catalytic activity">
    <reaction evidence="8">
        <text>a D-alpha-amino acid + O2 + H2O = a 2-oxocarboxylate + H2O2 + NH4(+)</text>
        <dbReference type="Rhea" id="RHEA:21816"/>
        <dbReference type="ChEBI" id="CHEBI:15377"/>
        <dbReference type="ChEBI" id="CHEBI:15379"/>
        <dbReference type="ChEBI" id="CHEBI:16240"/>
        <dbReference type="ChEBI" id="CHEBI:28938"/>
        <dbReference type="ChEBI" id="CHEBI:35179"/>
        <dbReference type="ChEBI" id="CHEBI:59871"/>
        <dbReference type="EC" id="1.4.3.3"/>
    </reaction>
    <physiologicalReaction direction="left-to-right" evidence="8">
        <dbReference type="Rhea" id="RHEA:21817"/>
    </physiologicalReaction>
</comment>
<dbReference type="SUPFAM" id="SSF51971">
    <property type="entry name" value="Nucleotide-binding domain"/>
    <property type="match status" value="1"/>
</dbReference>
<sequence length="404" mass="44243">MAPEERRAALIWRPPLYGKGECTMTLARRSFLRVIGVGLAAPALSRATWSQSTGGYQAADAVAAVEPNPDFTYAPGLTPLKTALRPYRNKTYRLEKQVLSGGKFVVHNYGHGGAGITMSWGCAQEVADIVTAQFPNPAGKPVAVLGAGVMGLTAATWLTEKLRMQVTVFAKDFIPQTTSNVAGGQWAASKVAYLPGEKDKFIRILRRSHKEHGLRGNAYGVSPRENYSLVPLPAFQDVPPDLVPRTQLNRLPFTPMNQPGWKYSTLLVEPPIFLTKLQQELQKNGVQFVYREFFDEDQVRDLAQDIIINCTGAGSDAIWRDPDLAPIKGQLVLLPAQPRLQYLFSGSGYVFPRADCVVVGGTEETSYSDGDPDPQRCAALVKHLKDLFDGVGPIAPPTFMIQDE</sequence>
<organism evidence="10 11">
    <name type="scientific">Bradyrhizobium frederickii</name>
    <dbReference type="NCBI Taxonomy" id="2560054"/>
    <lineage>
        <taxon>Bacteria</taxon>
        <taxon>Pseudomonadati</taxon>
        <taxon>Pseudomonadota</taxon>
        <taxon>Alphaproteobacteria</taxon>
        <taxon>Hyphomicrobiales</taxon>
        <taxon>Nitrobacteraceae</taxon>
        <taxon>Bradyrhizobium</taxon>
    </lineage>
</organism>
<dbReference type="Proteomes" id="UP000297700">
    <property type="component" value="Unassembled WGS sequence"/>
</dbReference>
<dbReference type="PANTHER" id="PTHR11530:SF11">
    <property type="entry name" value="D-ASPARTATE OXIDASE"/>
    <property type="match status" value="1"/>
</dbReference>
<reference evidence="10 11" key="1">
    <citation type="submission" date="2019-03" db="EMBL/GenBank/DDBJ databases">
        <title>Bradyrhizobium strains diversity.</title>
        <authorList>
            <person name="Urquiaga M.C.O."/>
            <person name="Hungria M."/>
            <person name="Delamuta J.R.M."/>
            <person name="Klepa M.S."/>
        </authorList>
    </citation>
    <scope>NUCLEOTIDE SEQUENCE [LARGE SCALE GENOMIC DNA]</scope>
    <source>
        <strain evidence="10 11">CNPSo 3426</strain>
    </source>
</reference>
<dbReference type="PROSITE" id="PS00677">
    <property type="entry name" value="DAO"/>
    <property type="match status" value="1"/>
</dbReference>
<dbReference type="PROSITE" id="PS51318">
    <property type="entry name" value="TAT"/>
    <property type="match status" value="1"/>
</dbReference>
<gene>
    <name evidence="10" type="ORF">E4K64_05115</name>
</gene>
<dbReference type="SUPFAM" id="SSF54373">
    <property type="entry name" value="FAD-linked reductases, C-terminal domain"/>
    <property type="match status" value="1"/>
</dbReference>
<name>A0A4Y9PHU8_9BRAD</name>
<evidence type="ECO:0000259" key="9">
    <source>
        <dbReference type="Pfam" id="PF01266"/>
    </source>
</evidence>
<accession>A0A4Y9PHU8</accession>
<dbReference type="Pfam" id="PF01266">
    <property type="entry name" value="DAO"/>
    <property type="match status" value="1"/>
</dbReference>
<dbReference type="EC" id="1.4.3.3" evidence="6"/>
<comment type="caution">
    <text evidence="10">The sequence shown here is derived from an EMBL/GenBank/DDBJ whole genome shotgun (WGS) entry which is preliminary data.</text>
</comment>
<comment type="similarity">
    <text evidence="2">Belongs to the DAMOX/DASOX family.</text>
</comment>
<protein>
    <recommendedName>
        <fullName evidence="7">D-amino-acid oxidase</fullName>
        <ecNumber evidence="6">1.4.3.3</ecNumber>
    </recommendedName>
</protein>
<comment type="cofactor">
    <cofactor evidence="1">
        <name>FAD</name>
        <dbReference type="ChEBI" id="CHEBI:57692"/>
    </cofactor>
</comment>
<evidence type="ECO:0000256" key="8">
    <source>
        <dbReference type="ARBA" id="ARBA00049547"/>
    </source>
</evidence>
<dbReference type="InterPro" id="IPR006076">
    <property type="entry name" value="FAD-dep_OxRdtase"/>
</dbReference>
<dbReference type="InterPro" id="IPR023209">
    <property type="entry name" value="DAO"/>
</dbReference>
<evidence type="ECO:0000256" key="6">
    <source>
        <dbReference type="ARBA" id="ARBA00039101"/>
    </source>
</evidence>